<dbReference type="GO" id="GO:0005634">
    <property type="term" value="C:nucleus"/>
    <property type="evidence" value="ECO:0007669"/>
    <property type="project" value="UniProtKB-SubCell"/>
</dbReference>
<name>A0AAN9II29_CLITE</name>
<protein>
    <recommendedName>
        <fullName evidence="6">MADS-box domain-containing protein</fullName>
    </recommendedName>
</protein>
<evidence type="ECO:0000256" key="4">
    <source>
        <dbReference type="ARBA" id="ARBA00023163"/>
    </source>
</evidence>
<dbReference type="PANTHER" id="PTHR48019">
    <property type="entry name" value="SERUM RESPONSE FACTOR HOMOLOG"/>
    <property type="match status" value="1"/>
</dbReference>
<dbReference type="PRINTS" id="PR00404">
    <property type="entry name" value="MADSDOMAIN"/>
</dbReference>
<gene>
    <name evidence="7" type="ORF">RJT34_23088</name>
</gene>
<dbReference type="InterPro" id="IPR002100">
    <property type="entry name" value="TF_MADSbox"/>
</dbReference>
<dbReference type="AlphaFoldDB" id="A0AAN9II29"/>
<dbReference type="InterPro" id="IPR050142">
    <property type="entry name" value="MADS-box/MEF2_TF"/>
</dbReference>
<dbReference type="GO" id="GO:0046983">
    <property type="term" value="F:protein dimerization activity"/>
    <property type="evidence" value="ECO:0007669"/>
    <property type="project" value="InterPro"/>
</dbReference>
<dbReference type="Gene3D" id="3.40.1810.10">
    <property type="entry name" value="Transcription factor, MADS-box"/>
    <property type="match status" value="1"/>
</dbReference>
<dbReference type="EMBL" id="JAYKXN010000006">
    <property type="protein sequence ID" value="KAK7278065.1"/>
    <property type="molecule type" value="Genomic_DNA"/>
</dbReference>
<keyword evidence="5" id="KW-0539">Nucleus</keyword>
<comment type="subcellular location">
    <subcellularLocation>
        <location evidence="1">Nucleus</location>
    </subcellularLocation>
</comment>
<reference evidence="7 8" key="1">
    <citation type="submission" date="2024-01" db="EMBL/GenBank/DDBJ databases">
        <title>The genomes of 5 underutilized Papilionoideae crops provide insights into root nodulation and disease resistance.</title>
        <authorList>
            <person name="Yuan L."/>
        </authorList>
    </citation>
    <scope>NUCLEOTIDE SEQUENCE [LARGE SCALE GENOMIC DNA]</scope>
    <source>
        <strain evidence="7">LY-2023</strain>
        <tissue evidence="7">Leaf</tissue>
    </source>
</reference>
<evidence type="ECO:0000313" key="7">
    <source>
        <dbReference type="EMBL" id="KAK7278065.1"/>
    </source>
</evidence>
<dbReference type="GO" id="GO:0003677">
    <property type="term" value="F:DNA binding"/>
    <property type="evidence" value="ECO:0007669"/>
    <property type="project" value="UniProtKB-KW"/>
</dbReference>
<sequence>MTRKKVKLAYITDVTARKATFKKRKKGIIKKVSELSILCGIQACAIITNPFDSKTEVWPDPEGTRHIIERYRSTFTLDESKNVNQESFNTQRVAKAQDYVKKQRQKNREKEMTLAMFQYLKSGILPQQVNYEDLKDLERLIEKNLKQIMNRIEALS</sequence>
<evidence type="ECO:0000256" key="5">
    <source>
        <dbReference type="ARBA" id="ARBA00023242"/>
    </source>
</evidence>
<dbReference type="InterPro" id="IPR036879">
    <property type="entry name" value="TF_MADSbox_sf"/>
</dbReference>
<dbReference type="Proteomes" id="UP001359559">
    <property type="component" value="Unassembled WGS sequence"/>
</dbReference>
<keyword evidence="3" id="KW-0238">DNA-binding</keyword>
<dbReference type="SUPFAM" id="SSF55455">
    <property type="entry name" value="SRF-like"/>
    <property type="match status" value="1"/>
</dbReference>
<organism evidence="7 8">
    <name type="scientific">Clitoria ternatea</name>
    <name type="common">Butterfly pea</name>
    <dbReference type="NCBI Taxonomy" id="43366"/>
    <lineage>
        <taxon>Eukaryota</taxon>
        <taxon>Viridiplantae</taxon>
        <taxon>Streptophyta</taxon>
        <taxon>Embryophyta</taxon>
        <taxon>Tracheophyta</taxon>
        <taxon>Spermatophyta</taxon>
        <taxon>Magnoliopsida</taxon>
        <taxon>eudicotyledons</taxon>
        <taxon>Gunneridae</taxon>
        <taxon>Pentapetalae</taxon>
        <taxon>rosids</taxon>
        <taxon>fabids</taxon>
        <taxon>Fabales</taxon>
        <taxon>Fabaceae</taxon>
        <taxon>Papilionoideae</taxon>
        <taxon>50 kb inversion clade</taxon>
        <taxon>NPAAA clade</taxon>
        <taxon>indigoferoid/millettioid clade</taxon>
        <taxon>Phaseoleae</taxon>
        <taxon>Clitoria</taxon>
    </lineage>
</organism>
<evidence type="ECO:0000256" key="2">
    <source>
        <dbReference type="ARBA" id="ARBA00023015"/>
    </source>
</evidence>
<keyword evidence="8" id="KW-1185">Reference proteome</keyword>
<evidence type="ECO:0000256" key="3">
    <source>
        <dbReference type="ARBA" id="ARBA00023125"/>
    </source>
</evidence>
<keyword evidence="2" id="KW-0805">Transcription regulation</keyword>
<evidence type="ECO:0000313" key="8">
    <source>
        <dbReference type="Proteomes" id="UP001359559"/>
    </source>
</evidence>
<feature type="domain" description="MADS-box" evidence="6">
    <location>
        <begin position="1"/>
        <end position="49"/>
    </location>
</feature>
<dbReference type="PROSITE" id="PS50066">
    <property type="entry name" value="MADS_BOX_2"/>
    <property type="match status" value="1"/>
</dbReference>
<comment type="caution">
    <text evidence="7">The sequence shown here is derived from an EMBL/GenBank/DDBJ whole genome shotgun (WGS) entry which is preliminary data.</text>
</comment>
<proteinExistence type="predicted"/>
<keyword evidence="4" id="KW-0804">Transcription</keyword>
<dbReference type="Pfam" id="PF00319">
    <property type="entry name" value="SRF-TF"/>
    <property type="match status" value="1"/>
</dbReference>
<dbReference type="SMART" id="SM00432">
    <property type="entry name" value="MADS"/>
    <property type="match status" value="1"/>
</dbReference>
<accession>A0AAN9II29</accession>
<evidence type="ECO:0000259" key="6">
    <source>
        <dbReference type="PROSITE" id="PS50066"/>
    </source>
</evidence>
<evidence type="ECO:0000256" key="1">
    <source>
        <dbReference type="ARBA" id="ARBA00004123"/>
    </source>
</evidence>